<name>A0ABQ4N7E3_9BACL</name>
<dbReference type="EMBL" id="BOVJ01000081">
    <property type="protein sequence ID" value="GIQ64123.1"/>
    <property type="molecule type" value="Genomic_DNA"/>
</dbReference>
<keyword evidence="1" id="KW-0472">Membrane</keyword>
<evidence type="ECO:0000313" key="2">
    <source>
        <dbReference type="EMBL" id="GIQ64123.1"/>
    </source>
</evidence>
<dbReference type="Pfam" id="PF11877">
    <property type="entry name" value="DUF3397"/>
    <property type="match status" value="1"/>
</dbReference>
<organism evidence="2 3">
    <name type="scientific">Paenibacillus cisolokensis</name>
    <dbReference type="NCBI Taxonomy" id="1658519"/>
    <lineage>
        <taxon>Bacteria</taxon>
        <taxon>Bacillati</taxon>
        <taxon>Bacillota</taxon>
        <taxon>Bacilli</taxon>
        <taxon>Bacillales</taxon>
        <taxon>Paenibacillaceae</taxon>
        <taxon>Paenibacillus</taxon>
    </lineage>
</organism>
<keyword evidence="1" id="KW-0812">Transmembrane</keyword>
<dbReference type="Proteomes" id="UP000680304">
    <property type="component" value="Unassembled WGS sequence"/>
</dbReference>
<evidence type="ECO:0000313" key="3">
    <source>
        <dbReference type="Proteomes" id="UP000680304"/>
    </source>
</evidence>
<comment type="caution">
    <text evidence="2">The sequence shown here is derived from an EMBL/GenBank/DDBJ whole genome shotgun (WGS) entry which is preliminary data.</text>
</comment>
<keyword evidence="1" id="KW-1133">Transmembrane helix</keyword>
<feature type="transmembrane region" description="Helical" evidence="1">
    <location>
        <begin position="43"/>
        <end position="64"/>
    </location>
</feature>
<protein>
    <submittedName>
        <fullName evidence="2">Uncharacterized protein</fullName>
    </submittedName>
</protein>
<feature type="transmembrane region" description="Helical" evidence="1">
    <location>
        <begin position="12"/>
        <end position="31"/>
    </location>
</feature>
<accession>A0ABQ4N7E3</accession>
<reference evidence="2 3" key="1">
    <citation type="submission" date="2021-04" db="EMBL/GenBank/DDBJ databases">
        <title>Draft genome sequence of Paenibacillus cisolokensis, LC2-13A.</title>
        <authorList>
            <person name="Uke A."/>
            <person name="Chhe C."/>
            <person name="Baramee S."/>
            <person name="Kosugi A."/>
        </authorList>
    </citation>
    <scope>NUCLEOTIDE SEQUENCE [LARGE SCALE GENOMIC DNA]</scope>
    <source>
        <strain evidence="2 3">LC2-13A</strain>
    </source>
</reference>
<proteinExistence type="predicted"/>
<sequence length="111" mass="12363">MDWIVKNVNYLYAVLAVAPVIPFALVYYIYGAFVKDRKKAFRMAMDVTTGLLIGCVAVLFDKIFNSGFGLYGIMLVMLLGGGLLGNLQFRKRGAVNVKHIVKVVWRLGFSP</sequence>
<gene>
    <name evidence="2" type="ORF">PACILC2_26910</name>
</gene>
<keyword evidence="3" id="KW-1185">Reference proteome</keyword>
<dbReference type="RefSeq" id="WP_244863464.1">
    <property type="nucleotide sequence ID" value="NZ_BOVJ01000081.1"/>
</dbReference>
<feature type="transmembrane region" description="Helical" evidence="1">
    <location>
        <begin position="70"/>
        <end position="89"/>
    </location>
</feature>
<dbReference type="InterPro" id="IPR024515">
    <property type="entry name" value="DUF3397"/>
</dbReference>
<evidence type="ECO:0000256" key="1">
    <source>
        <dbReference type="SAM" id="Phobius"/>
    </source>
</evidence>